<accession>A0A497EWM8</accession>
<evidence type="ECO:0000313" key="3">
    <source>
        <dbReference type="Proteomes" id="UP000272051"/>
    </source>
</evidence>
<proteinExistence type="predicted"/>
<dbReference type="EMBL" id="QMQX01000133">
    <property type="protein sequence ID" value="RLE51088.1"/>
    <property type="molecule type" value="Genomic_DNA"/>
</dbReference>
<gene>
    <name evidence="2" type="ORF">DRJ33_06550</name>
</gene>
<feature type="domain" description="Methylene-tetrahydrofolate reductase C-terminal-like" evidence="1">
    <location>
        <begin position="110"/>
        <end position="204"/>
    </location>
</feature>
<organism evidence="2 3">
    <name type="scientific">Thermoproteota archaeon</name>
    <dbReference type="NCBI Taxonomy" id="2056631"/>
    <lineage>
        <taxon>Archaea</taxon>
        <taxon>Thermoproteota</taxon>
    </lineage>
</organism>
<dbReference type="InterPro" id="IPR022026">
    <property type="entry name" value="DUF5981"/>
</dbReference>
<name>A0A497EWM8_9CREN</name>
<sequence length="215" mass="23907">MIVTEQKPLGEILSAIKGFEKLVVIGCGSCATECQTGGEKEVEQLSRKLQENGYTILDKFIPEVNCDERIVKLAYRDHRGAVEKADALIVLSCGVGVQVWASVANKFVVPGLNTLFSGKVERIGRYYQFCRQCGNCILHLTGGICPIARCSKGLLNGPCGGMYNGKCEVSGWTRDCAWYLIYKRLKELNRLDAFTEVNLPKDWSKVNAYQEVLTR</sequence>
<comment type="caution">
    <text evidence="2">The sequence shown here is derived from an EMBL/GenBank/DDBJ whole genome shotgun (WGS) entry which is preliminary data.</text>
</comment>
<dbReference type="Pfam" id="PF12225">
    <property type="entry name" value="DUF5981"/>
    <property type="match status" value="1"/>
</dbReference>
<dbReference type="PANTHER" id="PTHR38755:SF1">
    <property type="entry name" value="METHYLENE-TETRAHYDROFOLATE REDUCTASE C-TERMINAL DOMAIN-CONTAINING PROTEIN"/>
    <property type="match status" value="1"/>
</dbReference>
<dbReference type="PANTHER" id="PTHR38755">
    <property type="entry name" value="5,10-METHYLENETETRAHYDROFOLATE REDUCTASE"/>
    <property type="match status" value="1"/>
</dbReference>
<protein>
    <submittedName>
        <fullName evidence="2">5,10-methylenetetrahydrofolate reductase</fullName>
    </submittedName>
</protein>
<dbReference type="Proteomes" id="UP000272051">
    <property type="component" value="Unassembled WGS sequence"/>
</dbReference>
<evidence type="ECO:0000313" key="2">
    <source>
        <dbReference type="EMBL" id="RLE51088.1"/>
    </source>
</evidence>
<reference evidence="2 3" key="1">
    <citation type="submission" date="2018-06" db="EMBL/GenBank/DDBJ databases">
        <title>Extensive metabolic versatility and redundancy in microbially diverse, dynamic hydrothermal sediments.</title>
        <authorList>
            <person name="Dombrowski N."/>
            <person name="Teske A."/>
            <person name="Baker B.J."/>
        </authorList>
    </citation>
    <scope>NUCLEOTIDE SEQUENCE [LARGE SCALE GENOMIC DNA]</scope>
    <source>
        <strain evidence="2">B34_G17</strain>
    </source>
</reference>
<dbReference type="AlphaFoldDB" id="A0A497EWM8"/>
<evidence type="ECO:0000259" key="1">
    <source>
        <dbReference type="Pfam" id="PF12225"/>
    </source>
</evidence>